<dbReference type="GO" id="GO:0031122">
    <property type="term" value="P:cytoplasmic microtubule organization"/>
    <property type="evidence" value="ECO:0007669"/>
    <property type="project" value="TreeGrafter"/>
</dbReference>
<dbReference type="GO" id="GO:0044732">
    <property type="term" value="C:mitotic spindle pole body"/>
    <property type="evidence" value="ECO:0007669"/>
    <property type="project" value="TreeGrafter"/>
</dbReference>
<dbReference type="OrthoDB" id="2192946at2759"/>
<sequence length="890" mass="100743">MSVNDRRASYMSAPRPRVASNRVADAEKPALRSTASPLQSETMDHRGSTSSQKNKLSRDQQHIVSDKRAERMAPHTREKSQVRTRNPVKESSNAGNRGEFMERTRSKRGASQTEGASPNSRKKEKQPAETPWSPQASLMPHSTAPLASRVSVPPLASALPQSLQPIPLRELSVDAQEKAILEDLLYVFMGFEGQYIHYRASHDPSAEKDRLTGPAFQLPAGIDPTLKDLTQSTLKIATHYSALESFVEVQSRAEYGAVSHALCATIRKLLKEYLVLVAQLEHELLNNPSFTLHVLHLHLMPTSQCLAQLYSLGQELLRRNGLLDQELDESIDDFDDVDNILEQLKEGGELLPGGMSSKRICKGGNVLRLLTERLATFSGDPTTKALLERLLRDASRPYMTMLNEWLHHGGIKDPHGEFLVKEQKWIKREKLEEDYTDEYWEKRYTIRDNEVPPQLESVKDKVLLAGKYLNVVRECGGVDVSKAVKDVPKTLDDPRFLENVNAAYTYANASLLNLLLTKNSLTTRFRSLKHYFFLDRSDFFSYFLELGASELRKPAKNVNESKLQSLLDLVLRQPGSIAAQDPFKEDVKVRMNKVGLTKWLMQVVSVSGIDQDNPEAAIEKYQAPTQGGEDDKDILGFDALELDYSVPFPLSLVISRKTVLRYQLIFRHILSLRHIETMLVTSWLDQSKVIAWRHKSSDRRLEMWKRRAWNLRSKMLVFVQQLLYFCTAEVVEPNWQTLMDRVNGTDADGSEVTVNGTKQVNRTVDELMQDHVDFLDTCLKECMLTQAKLLKIHHRLMTCCTMFASWATSSLARALASADPDLAGNKAAGSDGRGYDPSRIDKLEETLRRCEEHFNRHLRILMDSLNYYAATESVVLLKLAHALSAISKED</sequence>
<dbReference type="PANTHER" id="PTHR19302:SF13">
    <property type="entry name" value="GAMMA-TUBULIN COMPLEX COMPONENT 2"/>
    <property type="match status" value="1"/>
</dbReference>
<evidence type="ECO:0000256" key="4">
    <source>
        <dbReference type="ARBA" id="ARBA00023212"/>
    </source>
</evidence>
<dbReference type="GO" id="GO:0000922">
    <property type="term" value="C:spindle pole"/>
    <property type="evidence" value="ECO:0007669"/>
    <property type="project" value="InterPro"/>
</dbReference>
<protein>
    <recommendedName>
        <fullName evidence="5">Spindle pole body component</fullName>
    </recommendedName>
</protein>
<evidence type="ECO:0000256" key="5">
    <source>
        <dbReference type="RuleBase" id="RU363050"/>
    </source>
</evidence>
<keyword evidence="4 5" id="KW-0206">Cytoskeleton</keyword>
<dbReference type="GeneID" id="37119411"/>
<evidence type="ECO:0000256" key="3">
    <source>
        <dbReference type="ARBA" id="ARBA00022701"/>
    </source>
</evidence>
<feature type="region of interest" description="Disordered" evidence="6">
    <location>
        <begin position="1"/>
        <end position="140"/>
    </location>
</feature>
<feature type="domain" description="Gamma tubulin complex component C-terminal" evidence="7">
    <location>
        <begin position="521"/>
        <end position="883"/>
    </location>
</feature>
<gene>
    <name evidence="9" type="ORF">BO94DRAFT_625236</name>
</gene>
<feature type="domain" description="Gamma tubulin complex component protein N-terminal" evidence="8">
    <location>
        <begin position="181"/>
        <end position="518"/>
    </location>
</feature>
<feature type="compositionally biased region" description="Polar residues" evidence="6">
    <location>
        <begin position="109"/>
        <end position="119"/>
    </location>
</feature>
<keyword evidence="3 5" id="KW-0493">Microtubule</keyword>
<proteinExistence type="inferred from homology"/>
<dbReference type="GO" id="GO:0051011">
    <property type="term" value="F:microtubule minus-end binding"/>
    <property type="evidence" value="ECO:0007669"/>
    <property type="project" value="TreeGrafter"/>
</dbReference>
<dbReference type="GO" id="GO:0005874">
    <property type="term" value="C:microtubule"/>
    <property type="evidence" value="ECO:0007669"/>
    <property type="project" value="UniProtKB-KW"/>
</dbReference>
<evidence type="ECO:0000313" key="9">
    <source>
        <dbReference type="EMBL" id="PWY84721.1"/>
    </source>
</evidence>
<dbReference type="Pfam" id="PF04130">
    <property type="entry name" value="GCP_C_terminal"/>
    <property type="match status" value="1"/>
</dbReference>
<dbReference type="InterPro" id="IPR041470">
    <property type="entry name" value="GCP_N"/>
</dbReference>
<evidence type="ECO:0000259" key="8">
    <source>
        <dbReference type="Pfam" id="PF17681"/>
    </source>
</evidence>
<evidence type="ECO:0000256" key="6">
    <source>
        <dbReference type="SAM" id="MobiDB-lite"/>
    </source>
</evidence>
<keyword evidence="2 5" id="KW-0963">Cytoplasm</keyword>
<dbReference type="EMBL" id="MSFK01000017">
    <property type="protein sequence ID" value="PWY84721.1"/>
    <property type="molecule type" value="Genomic_DNA"/>
</dbReference>
<evidence type="ECO:0000256" key="2">
    <source>
        <dbReference type="ARBA" id="ARBA00022490"/>
    </source>
</evidence>
<feature type="compositionally biased region" description="Basic and acidic residues" evidence="6">
    <location>
        <begin position="56"/>
        <end position="81"/>
    </location>
</feature>
<comment type="caution">
    <text evidence="9">The sequence shown here is derived from an EMBL/GenBank/DDBJ whole genome shotgun (WGS) entry which is preliminary data.</text>
</comment>
<comment type="similarity">
    <text evidence="1 5">Belongs to the TUBGCP family.</text>
</comment>
<organism evidence="9 10">
    <name type="scientific">Aspergillus sclerotioniger CBS 115572</name>
    <dbReference type="NCBI Taxonomy" id="1450535"/>
    <lineage>
        <taxon>Eukaryota</taxon>
        <taxon>Fungi</taxon>
        <taxon>Dikarya</taxon>
        <taxon>Ascomycota</taxon>
        <taxon>Pezizomycotina</taxon>
        <taxon>Eurotiomycetes</taxon>
        <taxon>Eurotiomycetidae</taxon>
        <taxon>Eurotiales</taxon>
        <taxon>Aspergillaceae</taxon>
        <taxon>Aspergillus</taxon>
        <taxon>Aspergillus subgen. Circumdati</taxon>
    </lineage>
</organism>
<dbReference type="Gene3D" id="1.20.120.1900">
    <property type="entry name" value="Gamma-tubulin complex, C-terminal domain"/>
    <property type="match status" value="1"/>
</dbReference>
<dbReference type="GO" id="GO:0051225">
    <property type="term" value="P:spindle assembly"/>
    <property type="evidence" value="ECO:0007669"/>
    <property type="project" value="TreeGrafter"/>
</dbReference>
<dbReference type="PANTHER" id="PTHR19302">
    <property type="entry name" value="GAMMA TUBULIN COMPLEX PROTEIN"/>
    <property type="match status" value="1"/>
</dbReference>
<dbReference type="Proteomes" id="UP000246702">
    <property type="component" value="Unassembled WGS sequence"/>
</dbReference>
<dbReference type="RefSeq" id="XP_025466646.1">
    <property type="nucleotide sequence ID" value="XM_025617268.1"/>
</dbReference>
<name>A0A317WG98_9EURO</name>
<comment type="subcellular location">
    <subcellularLocation>
        <location evidence="5">Cytoplasm</location>
        <location evidence="5">Cytoskeleton</location>
        <location evidence="5">Microtubule organizing center</location>
    </subcellularLocation>
</comment>
<dbReference type="STRING" id="1450535.A0A317WG98"/>
<dbReference type="AlphaFoldDB" id="A0A317WG98"/>
<dbReference type="GO" id="GO:0043015">
    <property type="term" value="F:gamma-tubulin binding"/>
    <property type="evidence" value="ECO:0007669"/>
    <property type="project" value="InterPro"/>
</dbReference>
<dbReference type="GO" id="GO:0000930">
    <property type="term" value="C:gamma-tubulin complex"/>
    <property type="evidence" value="ECO:0007669"/>
    <property type="project" value="TreeGrafter"/>
</dbReference>
<reference evidence="9 10" key="1">
    <citation type="submission" date="2016-12" db="EMBL/GenBank/DDBJ databases">
        <title>The genomes of Aspergillus section Nigri reveals drivers in fungal speciation.</title>
        <authorList>
            <consortium name="DOE Joint Genome Institute"/>
            <person name="Vesth T.C."/>
            <person name="Nybo J."/>
            <person name="Theobald S."/>
            <person name="Brandl J."/>
            <person name="Frisvad J.C."/>
            <person name="Nielsen K.F."/>
            <person name="Lyhne E.K."/>
            <person name="Kogle M.E."/>
            <person name="Kuo A."/>
            <person name="Riley R."/>
            <person name="Clum A."/>
            <person name="Nolan M."/>
            <person name="Lipzen A."/>
            <person name="Salamov A."/>
            <person name="Henrissat B."/>
            <person name="Wiebenga A."/>
            <person name="De Vries R.P."/>
            <person name="Grigoriev I.V."/>
            <person name="Mortensen U.H."/>
            <person name="Andersen M.R."/>
            <person name="Baker S.E."/>
        </authorList>
    </citation>
    <scope>NUCLEOTIDE SEQUENCE [LARGE SCALE GENOMIC DNA]</scope>
    <source>
        <strain evidence="9 10">CBS 115572</strain>
    </source>
</reference>
<dbReference type="InterPro" id="IPR042241">
    <property type="entry name" value="GCP_C_sf"/>
</dbReference>
<evidence type="ECO:0000259" key="7">
    <source>
        <dbReference type="Pfam" id="PF04130"/>
    </source>
</evidence>
<evidence type="ECO:0000313" key="10">
    <source>
        <dbReference type="Proteomes" id="UP000246702"/>
    </source>
</evidence>
<dbReference type="InterPro" id="IPR007259">
    <property type="entry name" value="GCP"/>
</dbReference>
<dbReference type="InterPro" id="IPR040457">
    <property type="entry name" value="GCP_C"/>
</dbReference>
<evidence type="ECO:0000256" key="1">
    <source>
        <dbReference type="ARBA" id="ARBA00010337"/>
    </source>
</evidence>
<keyword evidence="10" id="KW-1185">Reference proteome</keyword>
<dbReference type="GO" id="GO:0007020">
    <property type="term" value="P:microtubule nucleation"/>
    <property type="evidence" value="ECO:0007669"/>
    <property type="project" value="InterPro"/>
</dbReference>
<dbReference type="FunFam" id="1.20.120.1900:FF:000011">
    <property type="entry name" value="Spindle pole body component"/>
    <property type="match status" value="1"/>
</dbReference>
<accession>A0A317WG98</accession>
<dbReference type="GO" id="GO:0051321">
    <property type="term" value="P:meiotic cell cycle"/>
    <property type="evidence" value="ECO:0007669"/>
    <property type="project" value="TreeGrafter"/>
</dbReference>
<dbReference type="Pfam" id="PF17681">
    <property type="entry name" value="GCP_N_terminal"/>
    <property type="match status" value="1"/>
</dbReference>
<dbReference type="GO" id="GO:0000278">
    <property type="term" value="P:mitotic cell cycle"/>
    <property type="evidence" value="ECO:0007669"/>
    <property type="project" value="TreeGrafter"/>
</dbReference>